<feature type="compositionally biased region" description="Low complexity" evidence="1">
    <location>
        <begin position="206"/>
        <end position="220"/>
    </location>
</feature>
<reference evidence="2" key="2">
    <citation type="submission" date="2020-11" db="EMBL/GenBank/DDBJ databases">
        <authorList>
            <consortium name="DOE Joint Genome Institute"/>
            <person name="Kuo A."/>
            <person name="Miyauchi S."/>
            <person name="Kiss E."/>
            <person name="Drula E."/>
            <person name="Kohler A."/>
            <person name="Sanchez-Garcia M."/>
            <person name="Andreopoulos B."/>
            <person name="Barry K.W."/>
            <person name="Bonito G."/>
            <person name="Buee M."/>
            <person name="Carver A."/>
            <person name="Chen C."/>
            <person name="Cichocki N."/>
            <person name="Clum A."/>
            <person name="Culley D."/>
            <person name="Crous P.W."/>
            <person name="Fauchery L."/>
            <person name="Girlanda M."/>
            <person name="Hayes R."/>
            <person name="Keri Z."/>
            <person name="Labutti K."/>
            <person name="Lipzen A."/>
            <person name="Lombard V."/>
            <person name="Magnuson J."/>
            <person name="Maillard F."/>
            <person name="Morin E."/>
            <person name="Murat C."/>
            <person name="Nolan M."/>
            <person name="Ohm R."/>
            <person name="Pangilinan J."/>
            <person name="Pereira M."/>
            <person name="Perotto S."/>
            <person name="Peter M."/>
            <person name="Riley R."/>
            <person name="Sitrit Y."/>
            <person name="Stielow B."/>
            <person name="Szollosi G."/>
            <person name="Zifcakova L."/>
            <person name="Stursova M."/>
            <person name="Spatafora J.W."/>
            <person name="Tedersoo L."/>
            <person name="Vaario L.-M."/>
            <person name="Yamada A."/>
            <person name="Yan M."/>
            <person name="Wang P."/>
            <person name="Xu J."/>
            <person name="Bruns T."/>
            <person name="Baldrian P."/>
            <person name="Vilgalys R."/>
            <person name="Henrissat B."/>
            <person name="Grigoriev I.V."/>
            <person name="Hibbett D."/>
            <person name="Nagy L.G."/>
            <person name="Martin F.M."/>
        </authorList>
    </citation>
    <scope>NUCLEOTIDE SEQUENCE</scope>
    <source>
        <strain evidence="2">UH-Tt-Lm1</strain>
    </source>
</reference>
<gene>
    <name evidence="2" type="ORF">BJ322DRAFT_591961</name>
</gene>
<sequence length="387" mass="42676">MGKGLAANFFGEYVRDLFGLFFRTRFPNLIFGLVAFPGRLDVRTRRFAFHCETWPSSHPEASFTSFRFCISERQPKLVEMLKDVSEVLEENTRLKKKRLEREVRKSRLKTRPAARPYDVSSGARASSTSTKTSRKVPGALGKEVAKPLEPMFVDPAPRRSRQNTVSKGKGKEVSKISVEDSMDVDCSVTIDVSMSEDPLPKRVVTKSESPPSQSQSSAKMMPPPPVPPKALKQSPKPKPPPKSTPSKTSYQPPPSSPSLTQSNPLRRRTLGMTRTTTQTSAVSHSVLPPNRKPFKSPLVKQEPGSSQSGGPSRSQSKTYPVPTSSISSQPIYPTQKPAPAKPAPKPKKSDPSEVIDITDDPDTSYDFSTSSIDGEEVDRVMAEYDRA</sequence>
<proteinExistence type="predicted"/>
<feature type="compositionally biased region" description="Low complexity" evidence="1">
    <location>
        <begin position="303"/>
        <end position="316"/>
    </location>
</feature>
<evidence type="ECO:0000256" key="1">
    <source>
        <dbReference type="SAM" id="MobiDB-lite"/>
    </source>
</evidence>
<keyword evidence="3" id="KW-1185">Reference proteome</keyword>
<feature type="region of interest" description="Disordered" evidence="1">
    <location>
        <begin position="100"/>
        <end position="178"/>
    </location>
</feature>
<feature type="compositionally biased region" description="Basic and acidic residues" evidence="1">
    <location>
        <begin position="169"/>
        <end position="178"/>
    </location>
</feature>
<dbReference type="Proteomes" id="UP000736335">
    <property type="component" value="Unassembled WGS sequence"/>
</dbReference>
<feature type="compositionally biased region" description="Basic and acidic residues" evidence="1">
    <location>
        <begin position="377"/>
        <end position="387"/>
    </location>
</feature>
<feature type="compositionally biased region" description="Low complexity" evidence="1">
    <location>
        <begin position="120"/>
        <end position="131"/>
    </location>
</feature>
<organism evidence="2 3">
    <name type="scientific">Thelephora terrestris</name>
    <dbReference type="NCBI Taxonomy" id="56493"/>
    <lineage>
        <taxon>Eukaryota</taxon>
        <taxon>Fungi</taxon>
        <taxon>Dikarya</taxon>
        <taxon>Basidiomycota</taxon>
        <taxon>Agaricomycotina</taxon>
        <taxon>Agaricomycetes</taxon>
        <taxon>Thelephorales</taxon>
        <taxon>Thelephoraceae</taxon>
        <taxon>Thelephora</taxon>
    </lineage>
</organism>
<feature type="compositionally biased region" description="Polar residues" evidence="1">
    <location>
        <begin position="317"/>
        <end position="332"/>
    </location>
</feature>
<protein>
    <submittedName>
        <fullName evidence="2">Uncharacterized protein</fullName>
    </submittedName>
</protein>
<reference evidence="2" key="1">
    <citation type="journal article" date="2020" name="Nat. Commun.">
        <title>Large-scale genome sequencing of mycorrhizal fungi provides insights into the early evolution of symbiotic traits.</title>
        <authorList>
            <person name="Miyauchi S."/>
            <person name="Kiss E."/>
            <person name="Kuo A."/>
            <person name="Drula E."/>
            <person name="Kohler A."/>
            <person name="Sanchez-Garcia M."/>
            <person name="Morin E."/>
            <person name="Andreopoulos B."/>
            <person name="Barry K.W."/>
            <person name="Bonito G."/>
            <person name="Buee M."/>
            <person name="Carver A."/>
            <person name="Chen C."/>
            <person name="Cichocki N."/>
            <person name="Clum A."/>
            <person name="Culley D."/>
            <person name="Crous P.W."/>
            <person name="Fauchery L."/>
            <person name="Girlanda M."/>
            <person name="Hayes R.D."/>
            <person name="Keri Z."/>
            <person name="LaButti K."/>
            <person name="Lipzen A."/>
            <person name="Lombard V."/>
            <person name="Magnuson J."/>
            <person name="Maillard F."/>
            <person name="Murat C."/>
            <person name="Nolan M."/>
            <person name="Ohm R.A."/>
            <person name="Pangilinan J."/>
            <person name="Pereira M.F."/>
            <person name="Perotto S."/>
            <person name="Peter M."/>
            <person name="Pfister S."/>
            <person name="Riley R."/>
            <person name="Sitrit Y."/>
            <person name="Stielow J.B."/>
            <person name="Szollosi G."/>
            <person name="Zifcakova L."/>
            <person name="Stursova M."/>
            <person name="Spatafora J.W."/>
            <person name="Tedersoo L."/>
            <person name="Vaario L.M."/>
            <person name="Yamada A."/>
            <person name="Yan M."/>
            <person name="Wang P."/>
            <person name="Xu J."/>
            <person name="Bruns T."/>
            <person name="Baldrian P."/>
            <person name="Vilgalys R."/>
            <person name="Dunand C."/>
            <person name="Henrissat B."/>
            <person name="Grigoriev I.V."/>
            <person name="Hibbett D."/>
            <person name="Nagy L.G."/>
            <person name="Martin F.M."/>
        </authorList>
    </citation>
    <scope>NUCLEOTIDE SEQUENCE</scope>
    <source>
        <strain evidence="2">UH-Tt-Lm1</strain>
    </source>
</reference>
<accession>A0A9P6L9D8</accession>
<name>A0A9P6L9D8_9AGAM</name>
<feature type="compositionally biased region" description="Low complexity" evidence="1">
    <location>
        <begin position="257"/>
        <end position="279"/>
    </location>
</feature>
<comment type="caution">
    <text evidence="2">The sequence shown here is derived from an EMBL/GenBank/DDBJ whole genome shotgun (WGS) entry which is preliminary data.</text>
</comment>
<feature type="region of interest" description="Disordered" evidence="1">
    <location>
        <begin position="191"/>
        <end position="387"/>
    </location>
</feature>
<dbReference type="EMBL" id="WIUZ02000004">
    <property type="protein sequence ID" value="KAF9787940.1"/>
    <property type="molecule type" value="Genomic_DNA"/>
</dbReference>
<dbReference type="OrthoDB" id="3318760at2759"/>
<evidence type="ECO:0000313" key="3">
    <source>
        <dbReference type="Proteomes" id="UP000736335"/>
    </source>
</evidence>
<dbReference type="AlphaFoldDB" id="A0A9P6L9D8"/>
<evidence type="ECO:0000313" key="2">
    <source>
        <dbReference type="EMBL" id="KAF9787940.1"/>
    </source>
</evidence>